<dbReference type="Proteomes" id="UP000242146">
    <property type="component" value="Unassembled WGS sequence"/>
</dbReference>
<keyword evidence="4" id="KW-1185">Reference proteome</keyword>
<feature type="compositionally biased region" description="Low complexity" evidence="1">
    <location>
        <begin position="53"/>
        <end position="73"/>
    </location>
</feature>
<evidence type="ECO:0000313" key="4">
    <source>
        <dbReference type="Proteomes" id="UP000242146"/>
    </source>
</evidence>
<dbReference type="Pfam" id="PF08632">
    <property type="entry name" value="Zds_C"/>
    <property type="match status" value="1"/>
</dbReference>
<organism evidence="3 4">
    <name type="scientific">Hesseltinella vesiculosa</name>
    <dbReference type="NCBI Taxonomy" id="101127"/>
    <lineage>
        <taxon>Eukaryota</taxon>
        <taxon>Fungi</taxon>
        <taxon>Fungi incertae sedis</taxon>
        <taxon>Mucoromycota</taxon>
        <taxon>Mucoromycotina</taxon>
        <taxon>Mucoromycetes</taxon>
        <taxon>Mucorales</taxon>
        <taxon>Cunninghamellaceae</taxon>
        <taxon>Hesseltinella</taxon>
    </lineage>
</organism>
<proteinExistence type="predicted"/>
<dbReference type="SMART" id="SM01327">
    <property type="entry name" value="Zds_C"/>
    <property type="match status" value="1"/>
</dbReference>
<dbReference type="EMBL" id="MCGT01000012">
    <property type="protein sequence ID" value="ORX54996.1"/>
    <property type="molecule type" value="Genomic_DNA"/>
</dbReference>
<sequence>MDSPCSVDYFGQLPVLDAIEPGKLLDLDALEWKLANANLSSDDDKDHSDSEETSPSPRSISTSSLTTTIVTPPDTQDKTSILLSPTPTRSKLKLHWLSQLLDKNKKKKKTTPPQHTHPTQETKALTWSKKKIASLGIRQVRAAPPTTAHALLPDYSREPRLLPSLERSIYRLSYTKCSQQRPLREQVMITNFMFWYLDLQGKKRQRQPSTPSSSPTLVNEKMPPVDVFPGKRPLPNRRASSHKHSLLGRTRHQ</sequence>
<comment type="caution">
    <text evidence="3">The sequence shown here is derived from an EMBL/GenBank/DDBJ whole genome shotgun (WGS) entry which is preliminary data.</text>
</comment>
<feature type="compositionally biased region" description="Low complexity" evidence="1">
    <location>
        <begin position="111"/>
        <end position="122"/>
    </location>
</feature>
<feature type="domain" description="Protein Zds1 C-terminal" evidence="2">
    <location>
        <begin position="147"/>
        <end position="201"/>
    </location>
</feature>
<accession>A0A1X2GJ12</accession>
<feature type="region of interest" description="Disordered" evidence="1">
    <location>
        <begin position="38"/>
        <end position="83"/>
    </location>
</feature>
<evidence type="ECO:0000259" key="2">
    <source>
        <dbReference type="SMART" id="SM01327"/>
    </source>
</evidence>
<dbReference type="InterPro" id="IPR013941">
    <property type="entry name" value="ZDS1_C"/>
</dbReference>
<feature type="region of interest" description="Disordered" evidence="1">
    <location>
        <begin position="204"/>
        <end position="253"/>
    </location>
</feature>
<feature type="compositionally biased region" description="Basic residues" evidence="1">
    <location>
        <begin position="239"/>
        <end position="253"/>
    </location>
</feature>
<feature type="region of interest" description="Disordered" evidence="1">
    <location>
        <begin position="103"/>
        <end position="122"/>
    </location>
</feature>
<reference evidence="3 4" key="1">
    <citation type="submission" date="2016-07" db="EMBL/GenBank/DDBJ databases">
        <title>Pervasive Adenine N6-methylation of Active Genes in Fungi.</title>
        <authorList>
            <consortium name="DOE Joint Genome Institute"/>
            <person name="Mondo S.J."/>
            <person name="Dannebaum R.O."/>
            <person name="Kuo R.C."/>
            <person name="Labutti K."/>
            <person name="Haridas S."/>
            <person name="Kuo A."/>
            <person name="Salamov A."/>
            <person name="Ahrendt S.R."/>
            <person name="Lipzen A."/>
            <person name="Sullivan W."/>
            <person name="Andreopoulos W.B."/>
            <person name="Clum A."/>
            <person name="Lindquist E."/>
            <person name="Daum C."/>
            <person name="Ramamoorthy G.K."/>
            <person name="Gryganskyi A."/>
            <person name="Culley D."/>
            <person name="Magnuson J.K."/>
            <person name="James T.Y."/>
            <person name="O'Malley M.A."/>
            <person name="Stajich J.E."/>
            <person name="Spatafora J.W."/>
            <person name="Visel A."/>
            <person name="Grigoriev I.V."/>
        </authorList>
    </citation>
    <scope>NUCLEOTIDE SEQUENCE [LARGE SCALE GENOMIC DNA]</scope>
    <source>
        <strain evidence="3 4">NRRL 3301</strain>
    </source>
</reference>
<name>A0A1X2GJ12_9FUNG</name>
<evidence type="ECO:0000313" key="3">
    <source>
        <dbReference type="EMBL" id="ORX54996.1"/>
    </source>
</evidence>
<dbReference type="AlphaFoldDB" id="A0A1X2GJ12"/>
<gene>
    <name evidence="3" type="ORF">DM01DRAFT_1335290</name>
</gene>
<evidence type="ECO:0000256" key="1">
    <source>
        <dbReference type="SAM" id="MobiDB-lite"/>
    </source>
</evidence>
<protein>
    <recommendedName>
        <fullName evidence="2">Protein Zds1 C-terminal domain-containing protein</fullName>
    </recommendedName>
</protein>
<dbReference type="OrthoDB" id="5589766at2759"/>